<dbReference type="PROSITE" id="PS51352">
    <property type="entry name" value="THIOREDOXIN_2"/>
    <property type="match status" value="1"/>
</dbReference>
<dbReference type="EMBL" id="AKKV01000024">
    <property type="protein sequence ID" value="EIT85964.1"/>
    <property type="molecule type" value="Genomic_DNA"/>
</dbReference>
<dbReference type="PANTHER" id="PTHR10438">
    <property type="entry name" value="THIOREDOXIN"/>
    <property type="match status" value="1"/>
</dbReference>
<dbReference type="RefSeq" id="WP_007201896.1">
    <property type="nucleotide sequence ID" value="NZ_AKKV01000024.1"/>
</dbReference>
<organism evidence="2 3">
    <name type="scientific">Fictibacillus macauensis ZFHKF-1</name>
    <dbReference type="NCBI Taxonomy" id="1196324"/>
    <lineage>
        <taxon>Bacteria</taxon>
        <taxon>Bacillati</taxon>
        <taxon>Bacillota</taxon>
        <taxon>Bacilli</taxon>
        <taxon>Bacillales</taxon>
        <taxon>Fictibacillaceae</taxon>
        <taxon>Fictibacillus</taxon>
    </lineage>
</organism>
<dbReference type="InterPro" id="IPR013766">
    <property type="entry name" value="Thioredoxin_domain"/>
</dbReference>
<comment type="caution">
    <text evidence="2">The sequence shown here is derived from an EMBL/GenBank/DDBJ whole genome shotgun (WGS) entry which is preliminary data.</text>
</comment>
<dbReference type="InterPro" id="IPR036249">
    <property type="entry name" value="Thioredoxin-like_sf"/>
</dbReference>
<evidence type="ECO:0000313" key="2">
    <source>
        <dbReference type="EMBL" id="EIT85964.1"/>
    </source>
</evidence>
<dbReference type="PANTHER" id="PTHR10438:SF468">
    <property type="entry name" value="THIOREDOXIN-1-RELATED"/>
    <property type="match status" value="1"/>
</dbReference>
<dbReference type="InterPro" id="IPR050620">
    <property type="entry name" value="Thioredoxin_H-type-like"/>
</dbReference>
<evidence type="ECO:0000313" key="3">
    <source>
        <dbReference type="Proteomes" id="UP000004080"/>
    </source>
</evidence>
<feature type="domain" description="Thioredoxin" evidence="1">
    <location>
        <begin position="1"/>
        <end position="106"/>
    </location>
</feature>
<dbReference type="PATRIC" id="fig|1196324.3.peg.1845"/>
<dbReference type="Proteomes" id="UP000004080">
    <property type="component" value="Unassembled WGS sequence"/>
</dbReference>
<dbReference type="CDD" id="cd02947">
    <property type="entry name" value="TRX_family"/>
    <property type="match status" value="1"/>
</dbReference>
<name>I8AK97_9BACL</name>
<dbReference type="OrthoDB" id="7629852at2"/>
<dbReference type="SUPFAM" id="SSF52833">
    <property type="entry name" value="Thioredoxin-like"/>
    <property type="match status" value="1"/>
</dbReference>
<evidence type="ECO:0000259" key="1">
    <source>
        <dbReference type="PROSITE" id="PS51352"/>
    </source>
</evidence>
<dbReference type="Pfam" id="PF00085">
    <property type="entry name" value="Thioredoxin"/>
    <property type="match status" value="1"/>
</dbReference>
<sequence length="106" mass="12373">MKTVQTVEEFNQIISEDKETIMIFTAGWCPDCRRLEMFIGDIMAEHTDKAWYEVDRDQFPELAEKYDVMGIPSLLLFKKGEKLAHLHSAHAKTPEQVREYLETLPV</sequence>
<keyword evidence="3" id="KW-1185">Reference proteome</keyword>
<dbReference type="STRING" id="1196324.A374_09014"/>
<dbReference type="AlphaFoldDB" id="I8AK97"/>
<protein>
    <submittedName>
        <fullName evidence="2">Thioredoxin-1 Trx-1</fullName>
    </submittedName>
</protein>
<dbReference type="Gene3D" id="3.40.30.10">
    <property type="entry name" value="Glutaredoxin"/>
    <property type="match status" value="1"/>
</dbReference>
<proteinExistence type="predicted"/>
<dbReference type="eggNOG" id="COG0526">
    <property type="taxonomic scope" value="Bacteria"/>
</dbReference>
<reference evidence="2 3" key="1">
    <citation type="journal article" date="2012" name="J. Bacteriol.">
        <title>Genome of Bacillus macauensis ZFHKF-1, a Long-Chain-Forming Bacterium.</title>
        <authorList>
            <person name="Cai L."/>
            <person name="Zhang T."/>
        </authorList>
    </citation>
    <scope>NUCLEOTIDE SEQUENCE [LARGE SCALE GENOMIC DNA]</scope>
    <source>
        <strain evidence="2 3">ZFHKF-1</strain>
    </source>
</reference>
<gene>
    <name evidence="2" type="ORF">A374_09014</name>
</gene>
<accession>I8AK97</accession>